<proteinExistence type="predicted"/>
<reference evidence="1 2" key="1">
    <citation type="submission" date="2021-06" db="EMBL/GenBank/DDBJ databases">
        <title>Caerostris extrusa draft genome.</title>
        <authorList>
            <person name="Kono N."/>
            <person name="Arakawa K."/>
        </authorList>
    </citation>
    <scope>NUCLEOTIDE SEQUENCE [LARGE SCALE GENOMIC DNA]</scope>
</reference>
<sequence>MNRPRMIALLAEFIDGPFMANPNRNSYLRTGIVFDHGSEVVNKLLGTFHDYTLPDNVNPSTASLSTSFWAPLITVGPRSVRGVDRGLRHIEL</sequence>
<name>A0AAV4WWJ9_CAEEX</name>
<keyword evidence="2" id="KW-1185">Reference proteome</keyword>
<evidence type="ECO:0000313" key="2">
    <source>
        <dbReference type="Proteomes" id="UP001054945"/>
    </source>
</evidence>
<accession>A0AAV4WWJ9</accession>
<gene>
    <name evidence="1" type="ORF">CEXT_470111</name>
</gene>
<comment type="caution">
    <text evidence="1">The sequence shown here is derived from an EMBL/GenBank/DDBJ whole genome shotgun (WGS) entry which is preliminary data.</text>
</comment>
<organism evidence="1 2">
    <name type="scientific">Caerostris extrusa</name>
    <name type="common">Bark spider</name>
    <name type="synonym">Caerostris bankana</name>
    <dbReference type="NCBI Taxonomy" id="172846"/>
    <lineage>
        <taxon>Eukaryota</taxon>
        <taxon>Metazoa</taxon>
        <taxon>Ecdysozoa</taxon>
        <taxon>Arthropoda</taxon>
        <taxon>Chelicerata</taxon>
        <taxon>Arachnida</taxon>
        <taxon>Araneae</taxon>
        <taxon>Araneomorphae</taxon>
        <taxon>Entelegynae</taxon>
        <taxon>Araneoidea</taxon>
        <taxon>Araneidae</taxon>
        <taxon>Caerostris</taxon>
    </lineage>
</organism>
<dbReference type="Proteomes" id="UP001054945">
    <property type="component" value="Unassembled WGS sequence"/>
</dbReference>
<dbReference type="EMBL" id="BPLR01016755">
    <property type="protein sequence ID" value="GIY86174.1"/>
    <property type="molecule type" value="Genomic_DNA"/>
</dbReference>
<dbReference type="AlphaFoldDB" id="A0AAV4WWJ9"/>
<evidence type="ECO:0000313" key="1">
    <source>
        <dbReference type="EMBL" id="GIY86174.1"/>
    </source>
</evidence>
<protein>
    <submittedName>
        <fullName evidence="1">Uncharacterized protein</fullName>
    </submittedName>
</protein>